<evidence type="ECO:0000256" key="3">
    <source>
        <dbReference type="ARBA" id="ARBA00022692"/>
    </source>
</evidence>
<protein>
    <recommendedName>
        <fullName evidence="10">Bestrophin homolog</fullName>
    </recommendedName>
</protein>
<evidence type="ECO:0008006" key="10">
    <source>
        <dbReference type="Google" id="ProtNLM"/>
    </source>
</evidence>
<gene>
    <name evidence="9" type="ORF">GOCE00092_LOCUS7314</name>
</gene>
<accession>A0A7S1Y3W0</accession>
<evidence type="ECO:0000256" key="5">
    <source>
        <dbReference type="ARBA" id="ARBA00023065"/>
    </source>
</evidence>
<keyword evidence="5" id="KW-0406">Ion transport</keyword>
<reference evidence="9" key="1">
    <citation type="submission" date="2021-01" db="EMBL/GenBank/DDBJ databases">
        <authorList>
            <person name="Corre E."/>
            <person name="Pelletier E."/>
            <person name="Niang G."/>
            <person name="Scheremetjew M."/>
            <person name="Finn R."/>
            <person name="Kale V."/>
            <person name="Holt S."/>
            <person name="Cochrane G."/>
            <person name="Meng A."/>
            <person name="Brown T."/>
            <person name="Cohen L."/>
        </authorList>
    </citation>
    <scope>NUCLEOTIDE SEQUENCE</scope>
    <source>
        <strain evidence="9">CCMP 410</strain>
    </source>
</reference>
<dbReference type="Pfam" id="PF25539">
    <property type="entry name" value="Bestrophin_2"/>
    <property type="match status" value="1"/>
</dbReference>
<keyword evidence="2" id="KW-0813">Transport</keyword>
<dbReference type="AlphaFoldDB" id="A0A7S1Y3W0"/>
<evidence type="ECO:0000256" key="1">
    <source>
        <dbReference type="ARBA" id="ARBA00004141"/>
    </source>
</evidence>
<dbReference type="GO" id="GO:0005254">
    <property type="term" value="F:chloride channel activity"/>
    <property type="evidence" value="ECO:0007669"/>
    <property type="project" value="InterPro"/>
</dbReference>
<dbReference type="InterPro" id="IPR044669">
    <property type="entry name" value="YneE/VCCN1/2-like"/>
</dbReference>
<evidence type="ECO:0000256" key="6">
    <source>
        <dbReference type="ARBA" id="ARBA00023136"/>
    </source>
</evidence>
<evidence type="ECO:0000313" key="9">
    <source>
        <dbReference type="EMBL" id="CAD9278405.1"/>
    </source>
</evidence>
<feature type="transmembrane region" description="Helical" evidence="8">
    <location>
        <begin position="56"/>
        <end position="77"/>
    </location>
</feature>
<dbReference type="PANTHER" id="PTHR33281">
    <property type="entry name" value="UPF0187 PROTEIN YNEE"/>
    <property type="match status" value="1"/>
</dbReference>
<evidence type="ECO:0000256" key="7">
    <source>
        <dbReference type="SAM" id="MobiDB-lite"/>
    </source>
</evidence>
<feature type="transmembrane region" description="Helical" evidence="8">
    <location>
        <begin position="254"/>
        <end position="276"/>
    </location>
</feature>
<keyword evidence="3 8" id="KW-0812">Transmembrane</keyword>
<proteinExistence type="predicted"/>
<feature type="transmembrane region" description="Helical" evidence="8">
    <location>
        <begin position="33"/>
        <end position="50"/>
    </location>
</feature>
<name>A0A7S1Y3W0_9STRA</name>
<sequence length="388" mass="44183">MGTDERHGYTVTYHSESHWSVITQMWGSVWPRVLPYCLFNVGLTALIHYLDAKEYVSLAISNVGHTFMNLMVAFLIVSRVTMSIARYSEARGYLAVIYRESRELIQNMIVFSGDHTHQEAKEWRNLVAYRTCILLRTSMAVIDYASGSSLCWELPEISPEEHTEIKRFVYFDTGEGDNNNALRWAHGERTEGEENMRVPIRMAFKLRQAIRMQRQALESKPIETSQENKMLGSVDSFMVGYYGMRKFLTTPFPFPLVQMARTFLFFYVFTVPFALLSDDSAAVAHCVVIFILTYGFMGLEYVSIELDNPFGDDDNDFDNLGMALTAFEDTYLAILEMDGAEWTERLRHKMGDCGYAHDGRKTTSKASASPSNASGSTEQSWLLESNGV</sequence>
<dbReference type="GO" id="GO:0016020">
    <property type="term" value="C:membrane"/>
    <property type="evidence" value="ECO:0007669"/>
    <property type="project" value="UniProtKB-SubCell"/>
</dbReference>
<keyword evidence="4 8" id="KW-1133">Transmembrane helix</keyword>
<comment type="subcellular location">
    <subcellularLocation>
        <location evidence="1">Membrane</location>
        <topology evidence="1">Multi-pass membrane protein</topology>
    </subcellularLocation>
</comment>
<evidence type="ECO:0000256" key="4">
    <source>
        <dbReference type="ARBA" id="ARBA00022989"/>
    </source>
</evidence>
<evidence type="ECO:0000256" key="2">
    <source>
        <dbReference type="ARBA" id="ARBA00022448"/>
    </source>
</evidence>
<dbReference type="EMBL" id="HBGK01014175">
    <property type="protein sequence ID" value="CAD9278405.1"/>
    <property type="molecule type" value="Transcribed_RNA"/>
</dbReference>
<keyword evidence="6 8" id="KW-0472">Membrane</keyword>
<feature type="transmembrane region" description="Helical" evidence="8">
    <location>
        <begin position="282"/>
        <end position="302"/>
    </location>
</feature>
<feature type="compositionally biased region" description="Polar residues" evidence="7">
    <location>
        <begin position="364"/>
        <end position="388"/>
    </location>
</feature>
<feature type="region of interest" description="Disordered" evidence="7">
    <location>
        <begin position="361"/>
        <end position="388"/>
    </location>
</feature>
<dbReference type="PANTHER" id="PTHR33281:SF20">
    <property type="match status" value="1"/>
</dbReference>
<evidence type="ECO:0000256" key="8">
    <source>
        <dbReference type="SAM" id="Phobius"/>
    </source>
</evidence>
<organism evidence="9">
    <name type="scientific">Grammatophora oceanica</name>
    <dbReference type="NCBI Taxonomy" id="210454"/>
    <lineage>
        <taxon>Eukaryota</taxon>
        <taxon>Sar</taxon>
        <taxon>Stramenopiles</taxon>
        <taxon>Ochrophyta</taxon>
        <taxon>Bacillariophyta</taxon>
        <taxon>Fragilariophyceae</taxon>
        <taxon>Fragilariophycidae</taxon>
        <taxon>Rhabdonematales</taxon>
        <taxon>Grammatophoraceae</taxon>
        <taxon>Grammatophora</taxon>
    </lineage>
</organism>